<name>A0A835CWB0_APHGI</name>
<reference evidence="2 3" key="1">
    <citation type="submission" date="2020-08" db="EMBL/GenBank/DDBJ databases">
        <title>Aphidius gifuensis genome sequencing and assembly.</title>
        <authorList>
            <person name="Du Z."/>
        </authorList>
    </citation>
    <scope>NUCLEOTIDE SEQUENCE [LARGE SCALE GENOMIC DNA]</scope>
    <source>
        <strain evidence="2">YNYX2018</strain>
        <tissue evidence="2">Adults</tissue>
    </source>
</reference>
<feature type="compositionally biased region" description="Low complexity" evidence="1">
    <location>
        <begin position="34"/>
        <end position="45"/>
    </location>
</feature>
<organism evidence="2 3">
    <name type="scientific">Aphidius gifuensis</name>
    <name type="common">Parasitoid wasp</name>
    <dbReference type="NCBI Taxonomy" id="684658"/>
    <lineage>
        <taxon>Eukaryota</taxon>
        <taxon>Metazoa</taxon>
        <taxon>Ecdysozoa</taxon>
        <taxon>Arthropoda</taxon>
        <taxon>Hexapoda</taxon>
        <taxon>Insecta</taxon>
        <taxon>Pterygota</taxon>
        <taxon>Neoptera</taxon>
        <taxon>Endopterygota</taxon>
        <taxon>Hymenoptera</taxon>
        <taxon>Apocrita</taxon>
        <taxon>Ichneumonoidea</taxon>
        <taxon>Braconidae</taxon>
        <taxon>Aphidiinae</taxon>
        <taxon>Aphidius</taxon>
    </lineage>
</organism>
<accession>A0A835CWB0</accession>
<feature type="compositionally biased region" description="Polar residues" evidence="1">
    <location>
        <begin position="1"/>
        <end position="17"/>
    </location>
</feature>
<evidence type="ECO:0000313" key="2">
    <source>
        <dbReference type="EMBL" id="KAF7995255.1"/>
    </source>
</evidence>
<evidence type="ECO:0000313" key="3">
    <source>
        <dbReference type="Proteomes" id="UP000639338"/>
    </source>
</evidence>
<protein>
    <submittedName>
        <fullName evidence="2">Uncharacterized protein</fullName>
    </submittedName>
</protein>
<keyword evidence="3" id="KW-1185">Reference proteome</keyword>
<dbReference type="Proteomes" id="UP000639338">
    <property type="component" value="Unassembled WGS sequence"/>
</dbReference>
<dbReference type="AlphaFoldDB" id="A0A835CWB0"/>
<evidence type="ECO:0000256" key="1">
    <source>
        <dbReference type="SAM" id="MobiDB-lite"/>
    </source>
</evidence>
<proteinExistence type="predicted"/>
<dbReference type="EMBL" id="JACMRX010000002">
    <property type="protein sequence ID" value="KAF7995255.1"/>
    <property type="molecule type" value="Genomic_DNA"/>
</dbReference>
<feature type="region of interest" description="Disordered" evidence="1">
    <location>
        <begin position="1"/>
        <end position="20"/>
    </location>
</feature>
<sequence>MMVGSLSSIVTTSPGSHNRNDIIRINSNHQTNCTTTGSVTTIPTTNEGGGSGKAAAPSPYCVFCLRDAREIKKTGGSKELISCSDCGRSVNN</sequence>
<gene>
    <name evidence="2" type="ORF">HCN44_004727</name>
</gene>
<comment type="caution">
    <text evidence="2">The sequence shown here is derived from an EMBL/GenBank/DDBJ whole genome shotgun (WGS) entry which is preliminary data.</text>
</comment>
<dbReference type="OrthoDB" id="1903104at2759"/>
<feature type="region of interest" description="Disordered" evidence="1">
    <location>
        <begin position="34"/>
        <end position="55"/>
    </location>
</feature>